<dbReference type="EC" id="2.5.1.145" evidence="8"/>
<dbReference type="Proteomes" id="UP001597344">
    <property type="component" value="Unassembled WGS sequence"/>
</dbReference>
<dbReference type="InterPro" id="IPR001640">
    <property type="entry name" value="Lgt"/>
</dbReference>
<keyword evidence="3 8" id="KW-0808">Transferase</keyword>
<evidence type="ECO:0000256" key="5">
    <source>
        <dbReference type="ARBA" id="ARBA00022989"/>
    </source>
</evidence>
<protein>
    <submittedName>
        <fullName evidence="8">Prolipoprotein diacylglyceryl transferase</fullName>
        <ecNumber evidence="8">2.5.1.145</ecNumber>
    </submittedName>
</protein>
<keyword evidence="2" id="KW-1003">Cell membrane</keyword>
<feature type="transmembrane region" description="Helical" evidence="7">
    <location>
        <begin position="159"/>
        <end position="179"/>
    </location>
</feature>
<dbReference type="PANTHER" id="PTHR30589">
    <property type="entry name" value="PROLIPOPROTEIN DIACYLGLYCERYL TRANSFERASE"/>
    <property type="match status" value="1"/>
</dbReference>
<reference evidence="9" key="1">
    <citation type="journal article" date="2019" name="Int. J. Syst. Evol. Microbiol.">
        <title>The Global Catalogue of Microorganisms (GCM) 10K type strain sequencing project: providing services to taxonomists for standard genome sequencing and annotation.</title>
        <authorList>
            <consortium name="The Broad Institute Genomics Platform"/>
            <consortium name="The Broad Institute Genome Sequencing Center for Infectious Disease"/>
            <person name="Wu L."/>
            <person name="Ma J."/>
        </authorList>
    </citation>
    <scope>NUCLEOTIDE SEQUENCE [LARGE SCALE GENOMIC DNA]</scope>
    <source>
        <strain evidence="9">DT92</strain>
    </source>
</reference>
<feature type="transmembrane region" description="Helical" evidence="7">
    <location>
        <begin position="14"/>
        <end position="33"/>
    </location>
</feature>
<feature type="transmembrane region" description="Helical" evidence="7">
    <location>
        <begin position="191"/>
        <end position="208"/>
    </location>
</feature>
<evidence type="ECO:0000256" key="1">
    <source>
        <dbReference type="ARBA" id="ARBA00007150"/>
    </source>
</evidence>
<keyword evidence="4 7" id="KW-0812">Transmembrane</keyword>
<accession>A0ABW5AZP4</accession>
<feature type="transmembrane region" description="Helical" evidence="7">
    <location>
        <begin position="49"/>
        <end position="69"/>
    </location>
</feature>
<comment type="similarity">
    <text evidence="1">Belongs to the Lgt family.</text>
</comment>
<sequence>MEIPFEPVVFGVKLNIHLILEYAAFFIGFRYYVYLKKNTQDPITNTRRLSIIIGAVFGAFFGSRIVGFLENPIISSGPEYFLSLLNAKTIMGGLFGGLLGVELAKKMINEKKSSGDLFTFPIILGILVGRVGCFLAGVNEFTYGKETSSFLGMDLGDGLQRYPIALYEVVFLIILWIFLKYLQKEKTLQSGLLFQYFMISYFSFRFMIEFLKPNTFLILGLSSIQYLCILCWIYYYKTIRKLFYAN</sequence>
<feature type="transmembrane region" description="Helical" evidence="7">
    <location>
        <begin position="116"/>
        <end position="139"/>
    </location>
</feature>
<keyword evidence="5 7" id="KW-1133">Transmembrane helix</keyword>
<name>A0ABW5AZP4_9FLAO</name>
<keyword evidence="6 7" id="KW-0472">Membrane</keyword>
<dbReference type="Pfam" id="PF01790">
    <property type="entry name" value="LGT"/>
    <property type="match status" value="1"/>
</dbReference>
<proteinExistence type="inferred from homology"/>
<evidence type="ECO:0000256" key="4">
    <source>
        <dbReference type="ARBA" id="ARBA00022692"/>
    </source>
</evidence>
<gene>
    <name evidence="8" type="ORF">ACFSJT_14340</name>
</gene>
<evidence type="ECO:0000256" key="6">
    <source>
        <dbReference type="ARBA" id="ARBA00023136"/>
    </source>
</evidence>
<dbReference type="RefSeq" id="WP_378320980.1">
    <property type="nucleotide sequence ID" value="NZ_JBHUHY010000015.1"/>
</dbReference>
<dbReference type="EMBL" id="JBHUHY010000015">
    <property type="protein sequence ID" value="MFD2187977.1"/>
    <property type="molecule type" value="Genomic_DNA"/>
</dbReference>
<feature type="transmembrane region" description="Helical" evidence="7">
    <location>
        <begin position="214"/>
        <end position="236"/>
    </location>
</feature>
<feature type="transmembrane region" description="Helical" evidence="7">
    <location>
        <begin position="81"/>
        <end position="104"/>
    </location>
</feature>
<evidence type="ECO:0000313" key="8">
    <source>
        <dbReference type="EMBL" id="MFD2187977.1"/>
    </source>
</evidence>
<keyword evidence="9" id="KW-1185">Reference proteome</keyword>
<organism evidence="8 9">
    <name type="scientific">Aquimarina celericrescens</name>
    <dbReference type="NCBI Taxonomy" id="1964542"/>
    <lineage>
        <taxon>Bacteria</taxon>
        <taxon>Pseudomonadati</taxon>
        <taxon>Bacteroidota</taxon>
        <taxon>Flavobacteriia</taxon>
        <taxon>Flavobacteriales</taxon>
        <taxon>Flavobacteriaceae</taxon>
        <taxon>Aquimarina</taxon>
    </lineage>
</organism>
<evidence type="ECO:0000256" key="3">
    <source>
        <dbReference type="ARBA" id="ARBA00022679"/>
    </source>
</evidence>
<evidence type="ECO:0000256" key="7">
    <source>
        <dbReference type="SAM" id="Phobius"/>
    </source>
</evidence>
<evidence type="ECO:0000313" key="9">
    <source>
        <dbReference type="Proteomes" id="UP001597344"/>
    </source>
</evidence>
<evidence type="ECO:0000256" key="2">
    <source>
        <dbReference type="ARBA" id="ARBA00022475"/>
    </source>
</evidence>
<dbReference type="GO" id="GO:0008961">
    <property type="term" value="F:phosphatidylglycerol-prolipoprotein diacylglyceryl transferase activity"/>
    <property type="evidence" value="ECO:0007669"/>
    <property type="project" value="UniProtKB-EC"/>
</dbReference>
<comment type="caution">
    <text evidence="8">The sequence shown here is derived from an EMBL/GenBank/DDBJ whole genome shotgun (WGS) entry which is preliminary data.</text>
</comment>
<dbReference type="PANTHER" id="PTHR30589:SF0">
    <property type="entry name" value="PHOSPHATIDYLGLYCEROL--PROLIPOPROTEIN DIACYLGLYCERYL TRANSFERASE"/>
    <property type="match status" value="1"/>
</dbReference>